<dbReference type="GO" id="GO:0071949">
    <property type="term" value="F:FAD binding"/>
    <property type="evidence" value="ECO:0007669"/>
    <property type="project" value="InterPro"/>
</dbReference>
<accession>A0A507BPB5</accession>
<dbReference type="Pfam" id="PF01494">
    <property type="entry name" value="FAD_binding_3"/>
    <property type="match status" value="1"/>
</dbReference>
<evidence type="ECO:0000256" key="5">
    <source>
        <dbReference type="ARBA" id="ARBA00023033"/>
    </source>
</evidence>
<keyword evidence="5" id="KW-0503">Monooxygenase</keyword>
<dbReference type="GeneID" id="41969904"/>
<feature type="domain" description="FAD dependent oxidoreductase" evidence="6">
    <location>
        <begin position="13"/>
        <end position="59"/>
    </location>
</feature>
<name>A0A507BPB5_9PEZI</name>
<dbReference type="STRING" id="1093900.A0A507BPB5"/>
<proteinExistence type="predicted"/>
<comment type="cofactor">
    <cofactor evidence="1">
        <name>FAD</name>
        <dbReference type="ChEBI" id="CHEBI:57692"/>
    </cofactor>
</comment>
<dbReference type="EMBL" id="SKBQ01000010">
    <property type="protein sequence ID" value="TPX18600.1"/>
    <property type="molecule type" value="Genomic_DNA"/>
</dbReference>
<evidence type="ECO:0000313" key="8">
    <source>
        <dbReference type="EMBL" id="TPX18600.1"/>
    </source>
</evidence>
<sequence length="407" mass="43991">MAMGSGDPSKPPKVAIIGAGLTGLLVAHGLQKNGFDVAVFDRDAGLDARRRDWTIVLHWAMPTMARLLPDEVVRALPGAITNRFLAFDDHAESLPCYNGVTGELLFKSPLPGSRRVSRQRLRRVLSRGVDVQWGKALAGIEVGDDDQEDAPVRLTFADGSAHEADFVLGADGASSGVREYLVGAEAARIRGSGFMFATCIVKYNDADKVDAVVKAHPVAAITLGSNAGAGCGIMYVDDPDDKASWTTFWVKFWPGAPVNLDGQDALSYLRDNTRGLCEPFQSLIDWTPDGSTCYVDEMKYWVPVPYDNRGGRVTLAGDAVHPMLIYRGQGFQHAITDANNYVDALIKARDAKGDAKVRREAVAAYDAEMVERGANAVNQSVQEAKHSIDLETLGKMLMVNKGHGRSA</sequence>
<dbReference type="RefSeq" id="XP_031000311.1">
    <property type="nucleotide sequence ID" value="XM_031136648.1"/>
</dbReference>
<evidence type="ECO:0000259" key="6">
    <source>
        <dbReference type="Pfam" id="PF01266"/>
    </source>
</evidence>
<dbReference type="InterPro" id="IPR036188">
    <property type="entry name" value="FAD/NAD-bd_sf"/>
</dbReference>
<keyword evidence="9" id="KW-1185">Reference proteome</keyword>
<dbReference type="AlphaFoldDB" id="A0A507BPB5"/>
<reference evidence="8 9" key="1">
    <citation type="submission" date="2019-06" db="EMBL/GenBank/DDBJ databases">
        <title>Draft genome sequence of the filamentous fungus Phialemoniopsis curvata isolated from diesel fuel.</title>
        <authorList>
            <person name="Varaljay V.A."/>
            <person name="Lyon W.J."/>
            <person name="Crouch A.L."/>
            <person name="Drake C.E."/>
            <person name="Hollomon J.M."/>
            <person name="Nadeau L.J."/>
            <person name="Nunn H.S."/>
            <person name="Stevenson B.S."/>
            <person name="Bojanowski C.L."/>
            <person name="Crookes-Goodson W.J."/>
        </authorList>
    </citation>
    <scope>NUCLEOTIDE SEQUENCE [LARGE SCALE GENOMIC DNA]</scope>
    <source>
        <strain evidence="8 9">D216</strain>
    </source>
</reference>
<organism evidence="8 9">
    <name type="scientific">Thyridium curvatum</name>
    <dbReference type="NCBI Taxonomy" id="1093900"/>
    <lineage>
        <taxon>Eukaryota</taxon>
        <taxon>Fungi</taxon>
        <taxon>Dikarya</taxon>
        <taxon>Ascomycota</taxon>
        <taxon>Pezizomycotina</taxon>
        <taxon>Sordariomycetes</taxon>
        <taxon>Sordariomycetidae</taxon>
        <taxon>Thyridiales</taxon>
        <taxon>Thyridiaceae</taxon>
        <taxon>Thyridium</taxon>
    </lineage>
</organism>
<dbReference type="InterPro" id="IPR002938">
    <property type="entry name" value="FAD-bd"/>
</dbReference>
<dbReference type="Gene3D" id="3.50.50.60">
    <property type="entry name" value="FAD/NAD(P)-binding domain"/>
    <property type="match status" value="1"/>
</dbReference>
<keyword evidence="3" id="KW-0274">FAD</keyword>
<dbReference type="OrthoDB" id="47494at2759"/>
<dbReference type="Pfam" id="PF01266">
    <property type="entry name" value="DAO"/>
    <property type="match status" value="1"/>
</dbReference>
<dbReference type="InterPro" id="IPR006076">
    <property type="entry name" value="FAD-dep_OxRdtase"/>
</dbReference>
<evidence type="ECO:0000256" key="2">
    <source>
        <dbReference type="ARBA" id="ARBA00022630"/>
    </source>
</evidence>
<feature type="domain" description="FAD-binding" evidence="7">
    <location>
        <begin position="307"/>
        <end position="379"/>
    </location>
</feature>
<dbReference type="GO" id="GO:0004497">
    <property type="term" value="F:monooxygenase activity"/>
    <property type="evidence" value="ECO:0007669"/>
    <property type="project" value="UniProtKB-KW"/>
</dbReference>
<dbReference type="InParanoid" id="A0A507BPB5"/>
<evidence type="ECO:0000256" key="3">
    <source>
        <dbReference type="ARBA" id="ARBA00022827"/>
    </source>
</evidence>
<evidence type="ECO:0000313" key="9">
    <source>
        <dbReference type="Proteomes" id="UP000319257"/>
    </source>
</evidence>
<comment type="caution">
    <text evidence="8">The sequence shown here is derived from an EMBL/GenBank/DDBJ whole genome shotgun (WGS) entry which is preliminary data.</text>
</comment>
<protein>
    <submittedName>
        <fullName evidence="8">Uncharacterized protein</fullName>
    </submittedName>
</protein>
<keyword evidence="2" id="KW-0285">Flavoprotein</keyword>
<dbReference type="PANTHER" id="PTHR47178">
    <property type="entry name" value="MONOOXYGENASE, FAD-BINDING"/>
    <property type="match status" value="1"/>
</dbReference>
<evidence type="ECO:0000259" key="7">
    <source>
        <dbReference type="Pfam" id="PF01494"/>
    </source>
</evidence>
<dbReference type="SUPFAM" id="SSF51905">
    <property type="entry name" value="FAD/NAD(P)-binding domain"/>
    <property type="match status" value="1"/>
</dbReference>
<dbReference type="PRINTS" id="PR00420">
    <property type="entry name" value="RNGMNOXGNASE"/>
</dbReference>
<evidence type="ECO:0000256" key="1">
    <source>
        <dbReference type="ARBA" id="ARBA00001974"/>
    </source>
</evidence>
<dbReference type="PANTHER" id="PTHR47178:SF3">
    <property type="entry name" value="FAD-BINDING DOMAIN-CONTAINING PROTEIN"/>
    <property type="match status" value="1"/>
</dbReference>
<dbReference type="Proteomes" id="UP000319257">
    <property type="component" value="Unassembled WGS sequence"/>
</dbReference>
<evidence type="ECO:0000256" key="4">
    <source>
        <dbReference type="ARBA" id="ARBA00023002"/>
    </source>
</evidence>
<gene>
    <name evidence="8" type="ORF">E0L32_002457</name>
</gene>
<keyword evidence="4" id="KW-0560">Oxidoreductase</keyword>